<evidence type="ECO:0000313" key="2">
    <source>
        <dbReference type="Proteomes" id="UP000278398"/>
    </source>
</evidence>
<reference evidence="1 2" key="1">
    <citation type="submission" date="2018-12" db="EMBL/GenBank/DDBJ databases">
        <title>Mesorhizobium carbonis sp. nov., isolated from coal mine water.</title>
        <authorList>
            <person name="Xin W."/>
            <person name="Xu Z."/>
            <person name="Xiang F."/>
            <person name="Zhang J."/>
            <person name="Xi L."/>
            <person name="Liu J."/>
        </authorList>
    </citation>
    <scope>NUCLEOTIDE SEQUENCE [LARGE SCALE GENOMIC DNA]</scope>
    <source>
        <strain evidence="1 2">B2.3</strain>
    </source>
</reference>
<dbReference type="EMBL" id="RWKW01000026">
    <property type="protein sequence ID" value="RST87087.1"/>
    <property type="molecule type" value="Genomic_DNA"/>
</dbReference>
<dbReference type="SUPFAM" id="SSF54637">
    <property type="entry name" value="Thioesterase/thiol ester dehydrase-isomerase"/>
    <property type="match status" value="2"/>
</dbReference>
<dbReference type="Proteomes" id="UP000278398">
    <property type="component" value="Unassembled WGS sequence"/>
</dbReference>
<accession>A0A3R9YAX5</accession>
<evidence type="ECO:0000313" key="1">
    <source>
        <dbReference type="EMBL" id="RST87087.1"/>
    </source>
</evidence>
<dbReference type="Pfam" id="PF13279">
    <property type="entry name" value="4HBT_2"/>
    <property type="match status" value="2"/>
</dbReference>
<proteinExistence type="predicted"/>
<name>A0A3R9YAX5_9HYPH</name>
<dbReference type="AlphaFoldDB" id="A0A3R9YAX5"/>
<dbReference type="CDD" id="cd00586">
    <property type="entry name" value="4HBT"/>
    <property type="match status" value="1"/>
</dbReference>
<dbReference type="InterPro" id="IPR029069">
    <property type="entry name" value="HotDog_dom_sf"/>
</dbReference>
<dbReference type="OrthoDB" id="7597365at2"/>
<dbReference type="Gene3D" id="3.10.129.10">
    <property type="entry name" value="Hotdog Thioesterase"/>
    <property type="match status" value="2"/>
</dbReference>
<sequence length="275" mass="29141">MNGFVETHRSFVNTWECDDNAHMNVQFYFKRFDEAARFLAGMNGGDMAGPLPRTRHVRYHAELHAGGITRTLSAIVADGRFAGYTVHLLEDIETGRVAATALDAPTGIPAAGNQVRESDVEQALPRGVDAAPSLPMPPREVLALGGLVSSRTIVQPMQCDAVGELLAQGFVGRLSDAAAHVWEVAGVGIARLRELGYGRVALEMKLTHHQPAKAGDALLIHSHAVPTGGKALQLHHEITRFADGAPVATAQVVAVILDLTTRKSVAMPLAGSAGA</sequence>
<gene>
    <name evidence="1" type="ORF">EJC49_07410</name>
</gene>
<protein>
    <submittedName>
        <fullName evidence="1">Thioesterase</fullName>
    </submittedName>
</protein>
<organism evidence="1 2">
    <name type="scientific">Aquibium carbonis</name>
    <dbReference type="NCBI Taxonomy" id="2495581"/>
    <lineage>
        <taxon>Bacteria</taxon>
        <taxon>Pseudomonadati</taxon>
        <taxon>Pseudomonadota</taxon>
        <taxon>Alphaproteobacteria</taxon>
        <taxon>Hyphomicrobiales</taxon>
        <taxon>Phyllobacteriaceae</taxon>
        <taxon>Aquibium</taxon>
    </lineage>
</organism>
<keyword evidence="2" id="KW-1185">Reference proteome</keyword>
<comment type="caution">
    <text evidence="1">The sequence shown here is derived from an EMBL/GenBank/DDBJ whole genome shotgun (WGS) entry which is preliminary data.</text>
</comment>
<dbReference type="RefSeq" id="WP_126698827.1">
    <property type="nucleotide sequence ID" value="NZ_RWKW01000026.1"/>
</dbReference>